<accession>A0ABV9D063</accession>
<dbReference type="RefSeq" id="WP_246967261.1">
    <property type="nucleotide sequence ID" value="NZ_JAKGAN010000001.1"/>
</dbReference>
<dbReference type="Pfam" id="PF09952">
    <property type="entry name" value="AbiEi_2"/>
    <property type="match status" value="1"/>
</dbReference>
<dbReference type="Pfam" id="PF12802">
    <property type="entry name" value="MarR_2"/>
    <property type="match status" value="1"/>
</dbReference>
<name>A0ABV9D063_9GAMM</name>
<dbReference type="InterPro" id="IPR036388">
    <property type="entry name" value="WH-like_DNA-bd_sf"/>
</dbReference>
<gene>
    <name evidence="2" type="ORF">ACFO0U_04915</name>
</gene>
<sequence length="361" mass="40141">MLSNFYKRTLLIDIAYYWTTMATSLEWEIAEAAIAAFQRETGLSASLSAVLNGPQEEGLNVELGGQHFPGEVKRWAAHLIPALSYHLAGNPGRLLIADYLNASAAKKLQAQGIQFIDTAGNAFIDRPDFKILIRGNSRSAIFAREEKSHAAERAFQRQGLIVVYHLLLVPNLVNASVRAIAERTGVSHGTVANVLKALEAGGLVASMSRSGRKVIEPRKLMERWVVGYCEKLAPKLLIGEFHGETTDWWGERDIDRFAAAWGGEIAGAFFSGHLTPQVATLFLPRENLSRLMQQYRLRKPPTGVEANVRIMERFWSADDEEPAMAHPLLAYADLIRSGDPRNAEIARILDERYLADHFSAY</sequence>
<dbReference type="InterPro" id="IPR000835">
    <property type="entry name" value="HTH_MarR-typ"/>
</dbReference>
<dbReference type="Gene3D" id="1.10.10.10">
    <property type="entry name" value="Winged helix-like DNA-binding domain superfamily/Winged helix DNA-binding domain"/>
    <property type="match status" value="1"/>
</dbReference>
<dbReference type="SUPFAM" id="SSF46785">
    <property type="entry name" value="Winged helix' DNA-binding domain"/>
    <property type="match status" value="1"/>
</dbReference>
<evidence type="ECO:0000313" key="3">
    <source>
        <dbReference type="Proteomes" id="UP001596030"/>
    </source>
</evidence>
<comment type="caution">
    <text evidence="2">The sequence shown here is derived from an EMBL/GenBank/DDBJ whole genome shotgun (WGS) entry which is preliminary data.</text>
</comment>
<protein>
    <submittedName>
        <fullName evidence="2">Type IV toxin-antitoxin system AbiEi family antitoxin</fullName>
    </submittedName>
</protein>
<organism evidence="2 3">
    <name type="scientific">Chromohalobacter sarecensis</name>
    <dbReference type="NCBI Taxonomy" id="245294"/>
    <lineage>
        <taxon>Bacteria</taxon>
        <taxon>Pseudomonadati</taxon>
        <taxon>Pseudomonadota</taxon>
        <taxon>Gammaproteobacteria</taxon>
        <taxon>Oceanospirillales</taxon>
        <taxon>Halomonadaceae</taxon>
        <taxon>Chromohalobacter</taxon>
    </lineage>
</organism>
<proteinExistence type="predicted"/>
<dbReference type="InterPro" id="IPR019238">
    <property type="entry name" value="AbiEi_2"/>
</dbReference>
<feature type="domain" description="HTH marR-type" evidence="1">
    <location>
        <begin position="162"/>
        <end position="205"/>
    </location>
</feature>
<keyword evidence="3" id="KW-1185">Reference proteome</keyword>
<dbReference type="Proteomes" id="UP001596030">
    <property type="component" value="Unassembled WGS sequence"/>
</dbReference>
<evidence type="ECO:0000259" key="1">
    <source>
        <dbReference type="Pfam" id="PF12802"/>
    </source>
</evidence>
<reference evidence="3" key="1">
    <citation type="journal article" date="2019" name="Int. J. Syst. Evol. Microbiol.">
        <title>The Global Catalogue of Microorganisms (GCM) 10K type strain sequencing project: providing services to taxonomists for standard genome sequencing and annotation.</title>
        <authorList>
            <consortium name="The Broad Institute Genomics Platform"/>
            <consortium name="The Broad Institute Genome Sequencing Center for Infectious Disease"/>
            <person name="Wu L."/>
            <person name="Ma J."/>
        </authorList>
    </citation>
    <scope>NUCLEOTIDE SEQUENCE [LARGE SCALE GENOMIC DNA]</scope>
    <source>
        <strain evidence="3">CGMCC 1.12121</strain>
    </source>
</reference>
<dbReference type="InterPro" id="IPR036390">
    <property type="entry name" value="WH_DNA-bd_sf"/>
</dbReference>
<dbReference type="EMBL" id="JBHSEU010000010">
    <property type="protein sequence ID" value="MFC4538118.1"/>
    <property type="molecule type" value="Genomic_DNA"/>
</dbReference>
<evidence type="ECO:0000313" key="2">
    <source>
        <dbReference type="EMBL" id="MFC4538118.1"/>
    </source>
</evidence>